<name>A0A2N9H6W7_FAGSY</name>
<dbReference type="EMBL" id="OIVN01002904">
    <property type="protein sequence ID" value="SPD07381.1"/>
    <property type="molecule type" value="Genomic_DNA"/>
</dbReference>
<dbReference type="PANTHER" id="PTHR15907">
    <property type="entry name" value="DUF614 FAMILY PROTEIN-RELATED"/>
    <property type="match status" value="1"/>
</dbReference>
<reference evidence="1" key="1">
    <citation type="submission" date="2018-02" db="EMBL/GenBank/DDBJ databases">
        <authorList>
            <person name="Cohen D.B."/>
            <person name="Kent A.D."/>
        </authorList>
    </citation>
    <scope>NUCLEOTIDE SEQUENCE</scope>
</reference>
<dbReference type="Pfam" id="PF04749">
    <property type="entry name" value="PLAC8"/>
    <property type="match status" value="1"/>
</dbReference>
<proteinExistence type="predicted"/>
<protein>
    <submittedName>
        <fullName evidence="1">Uncharacterized protein</fullName>
    </submittedName>
</protein>
<gene>
    <name evidence="1" type="ORF">FSB_LOCUS35263</name>
</gene>
<evidence type="ECO:0000313" key="1">
    <source>
        <dbReference type="EMBL" id="SPD07381.1"/>
    </source>
</evidence>
<accession>A0A2N9H6W7</accession>
<sequence length="155" mass="16928">MCPNNNTNPKSAPDAPSPPLGQWTTGLCGCFEDPSSCWVTFCCPFITFGRIAEIVDQGRTSCFSAARNYMVLANIYGACLYACTYRAKLRGFYSLPAKPCGDCCVHHFCFCCALCQEYRELKNRGLDPSIGWIANAQKMKGGTTAPPIPAPSMTR</sequence>
<dbReference type="NCBIfam" id="TIGR01571">
    <property type="entry name" value="A_thal_Cys_rich"/>
    <property type="match status" value="1"/>
</dbReference>
<organism evidence="1">
    <name type="scientific">Fagus sylvatica</name>
    <name type="common">Beechnut</name>
    <dbReference type="NCBI Taxonomy" id="28930"/>
    <lineage>
        <taxon>Eukaryota</taxon>
        <taxon>Viridiplantae</taxon>
        <taxon>Streptophyta</taxon>
        <taxon>Embryophyta</taxon>
        <taxon>Tracheophyta</taxon>
        <taxon>Spermatophyta</taxon>
        <taxon>Magnoliopsida</taxon>
        <taxon>eudicotyledons</taxon>
        <taxon>Gunneridae</taxon>
        <taxon>Pentapetalae</taxon>
        <taxon>rosids</taxon>
        <taxon>fabids</taxon>
        <taxon>Fagales</taxon>
        <taxon>Fagaceae</taxon>
        <taxon>Fagus</taxon>
    </lineage>
</organism>
<dbReference type="AlphaFoldDB" id="A0A2N9H6W7"/>
<dbReference type="InterPro" id="IPR006461">
    <property type="entry name" value="PLAC_motif_containing"/>
</dbReference>